<keyword evidence="2" id="KW-1185">Reference proteome</keyword>
<organism evidence="1 2">
    <name type="scientific">Aquamicrobium lusatiense</name>
    <dbReference type="NCBI Taxonomy" id="89772"/>
    <lineage>
        <taxon>Bacteria</taxon>
        <taxon>Pseudomonadati</taxon>
        <taxon>Pseudomonadota</taxon>
        <taxon>Alphaproteobacteria</taxon>
        <taxon>Hyphomicrobiales</taxon>
        <taxon>Phyllobacteriaceae</taxon>
        <taxon>Aquamicrobium</taxon>
    </lineage>
</organism>
<dbReference type="Proteomes" id="UP000533306">
    <property type="component" value="Unassembled WGS sequence"/>
</dbReference>
<dbReference type="RefSeq" id="WP_183833091.1">
    <property type="nucleotide sequence ID" value="NZ_JACHEU010000009.1"/>
</dbReference>
<dbReference type="AlphaFoldDB" id="A0A7W9S6I3"/>
<accession>A0A7W9S6I3</accession>
<proteinExistence type="predicted"/>
<sequence>MPVKMQAVTRCLRNRFVVLLIVAIVTVVGLATFAASRALRPPGPETTMEVVAHQVHFLTGLVQRNRHDAIALGTDSRTQPAQGN</sequence>
<gene>
    <name evidence="1" type="ORF">HNR59_004105</name>
</gene>
<comment type="caution">
    <text evidence="1">The sequence shown here is derived from an EMBL/GenBank/DDBJ whole genome shotgun (WGS) entry which is preliminary data.</text>
</comment>
<reference evidence="1 2" key="1">
    <citation type="submission" date="2020-08" db="EMBL/GenBank/DDBJ databases">
        <title>Genomic Encyclopedia of Type Strains, Phase IV (KMG-IV): sequencing the most valuable type-strain genomes for metagenomic binning, comparative biology and taxonomic classification.</title>
        <authorList>
            <person name="Goeker M."/>
        </authorList>
    </citation>
    <scope>NUCLEOTIDE SEQUENCE [LARGE SCALE GENOMIC DNA]</scope>
    <source>
        <strain evidence="1 2">DSM 11099</strain>
    </source>
</reference>
<dbReference type="EMBL" id="JACHEU010000009">
    <property type="protein sequence ID" value="MBB6014709.1"/>
    <property type="molecule type" value="Genomic_DNA"/>
</dbReference>
<protein>
    <submittedName>
        <fullName evidence="1">Uncharacterized protein</fullName>
    </submittedName>
</protein>
<evidence type="ECO:0000313" key="2">
    <source>
        <dbReference type="Proteomes" id="UP000533306"/>
    </source>
</evidence>
<evidence type="ECO:0000313" key="1">
    <source>
        <dbReference type="EMBL" id="MBB6014709.1"/>
    </source>
</evidence>
<name>A0A7W9S6I3_9HYPH</name>